<proteinExistence type="predicted"/>
<dbReference type="Proteomes" id="UP000319478">
    <property type="component" value="Unassembled WGS sequence"/>
</dbReference>
<organism evidence="1 2">
    <name type="scientific">Novacetimonas hansenii</name>
    <name type="common">Komagataeibacter hansenii</name>
    <dbReference type="NCBI Taxonomy" id="436"/>
    <lineage>
        <taxon>Bacteria</taxon>
        <taxon>Pseudomonadati</taxon>
        <taxon>Pseudomonadota</taxon>
        <taxon>Alphaproteobacteria</taxon>
        <taxon>Acetobacterales</taxon>
        <taxon>Acetobacteraceae</taxon>
        <taxon>Novacetimonas</taxon>
    </lineage>
</organism>
<sequence length="78" mass="8643">MPALRVNPLQCLPYPVGTRWQVWIGHYGMSPRLLHGLRDSGIAGGDDHRADSGQCGAFKDVRNHRASGDIRQWFSGQA</sequence>
<evidence type="ECO:0000313" key="1">
    <source>
        <dbReference type="EMBL" id="GEC63495.1"/>
    </source>
</evidence>
<reference evidence="1 2" key="1">
    <citation type="submission" date="2019-06" db="EMBL/GenBank/DDBJ databases">
        <title>Whole genome shotgun sequence of Komagataeibacter hansenii NBRC 14820.</title>
        <authorList>
            <person name="Hosoyama A."/>
            <person name="Uohara A."/>
            <person name="Ohji S."/>
            <person name="Ichikawa N."/>
        </authorList>
    </citation>
    <scope>NUCLEOTIDE SEQUENCE [LARGE SCALE GENOMIC DNA]</scope>
    <source>
        <strain evidence="1 2">NBRC 14820</strain>
    </source>
</reference>
<comment type="caution">
    <text evidence="1">The sequence shown here is derived from an EMBL/GenBank/DDBJ whole genome shotgun (WGS) entry which is preliminary data.</text>
</comment>
<accession>A0ABQ0SE47</accession>
<name>A0ABQ0SE47_NOVHA</name>
<keyword evidence="2" id="KW-1185">Reference proteome</keyword>
<dbReference type="EMBL" id="BJNN01000077">
    <property type="protein sequence ID" value="GEC63495.1"/>
    <property type="molecule type" value="Genomic_DNA"/>
</dbReference>
<protein>
    <submittedName>
        <fullName evidence="1">Uncharacterized protein</fullName>
    </submittedName>
</protein>
<evidence type="ECO:0000313" key="2">
    <source>
        <dbReference type="Proteomes" id="UP000319478"/>
    </source>
</evidence>
<gene>
    <name evidence="1" type="ORF">GHA01_13440</name>
</gene>